<feature type="compositionally biased region" description="Basic residues" evidence="1">
    <location>
        <begin position="50"/>
        <end position="65"/>
    </location>
</feature>
<reference evidence="2" key="1">
    <citation type="journal article" date="2019" name="bioRxiv">
        <title>The Genome of the Zebra Mussel, Dreissena polymorpha: A Resource for Invasive Species Research.</title>
        <authorList>
            <person name="McCartney M.A."/>
            <person name="Auch B."/>
            <person name="Kono T."/>
            <person name="Mallez S."/>
            <person name="Zhang Y."/>
            <person name="Obille A."/>
            <person name="Becker A."/>
            <person name="Abrahante J.E."/>
            <person name="Garbe J."/>
            <person name="Badalamenti J.P."/>
            <person name="Herman A."/>
            <person name="Mangelson H."/>
            <person name="Liachko I."/>
            <person name="Sullivan S."/>
            <person name="Sone E.D."/>
            <person name="Koren S."/>
            <person name="Silverstein K.A.T."/>
            <person name="Beckman K.B."/>
            <person name="Gohl D.M."/>
        </authorList>
    </citation>
    <scope>NUCLEOTIDE SEQUENCE</scope>
    <source>
        <strain evidence="2">Duluth1</strain>
        <tissue evidence="2">Whole animal</tissue>
    </source>
</reference>
<reference evidence="2" key="2">
    <citation type="submission" date="2020-11" db="EMBL/GenBank/DDBJ databases">
        <authorList>
            <person name="McCartney M.A."/>
            <person name="Auch B."/>
            <person name="Kono T."/>
            <person name="Mallez S."/>
            <person name="Becker A."/>
            <person name="Gohl D.M."/>
            <person name="Silverstein K.A.T."/>
            <person name="Koren S."/>
            <person name="Bechman K.B."/>
            <person name="Herman A."/>
            <person name="Abrahante J.E."/>
            <person name="Garbe J."/>
        </authorList>
    </citation>
    <scope>NUCLEOTIDE SEQUENCE</scope>
    <source>
        <strain evidence="2">Duluth1</strain>
        <tissue evidence="2">Whole animal</tissue>
    </source>
</reference>
<evidence type="ECO:0000313" key="2">
    <source>
        <dbReference type="EMBL" id="KAH3783380.1"/>
    </source>
</evidence>
<evidence type="ECO:0000256" key="1">
    <source>
        <dbReference type="SAM" id="MobiDB-lite"/>
    </source>
</evidence>
<organism evidence="2 3">
    <name type="scientific">Dreissena polymorpha</name>
    <name type="common">Zebra mussel</name>
    <name type="synonym">Mytilus polymorpha</name>
    <dbReference type="NCBI Taxonomy" id="45954"/>
    <lineage>
        <taxon>Eukaryota</taxon>
        <taxon>Metazoa</taxon>
        <taxon>Spiralia</taxon>
        <taxon>Lophotrochozoa</taxon>
        <taxon>Mollusca</taxon>
        <taxon>Bivalvia</taxon>
        <taxon>Autobranchia</taxon>
        <taxon>Heteroconchia</taxon>
        <taxon>Euheterodonta</taxon>
        <taxon>Imparidentia</taxon>
        <taxon>Neoheterodontei</taxon>
        <taxon>Myida</taxon>
        <taxon>Dreissenoidea</taxon>
        <taxon>Dreissenidae</taxon>
        <taxon>Dreissena</taxon>
    </lineage>
</organism>
<name>A0A9D4IQZ9_DREPO</name>
<proteinExistence type="predicted"/>
<dbReference type="EMBL" id="JAIWYP010000008">
    <property type="protein sequence ID" value="KAH3783380.1"/>
    <property type="molecule type" value="Genomic_DNA"/>
</dbReference>
<feature type="region of interest" description="Disordered" evidence="1">
    <location>
        <begin position="46"/>
        <end position="65"/>
    </location>
</feature>
<dbReference type="AlphaFoldDB" id="A0A9D4IQZ9"/>
<sequence>MQTILKGTTHNPKVNHLAFLPSQVVETKGYHILITKTKLINFHESQHPTNRNHAHIPRNSRQVGKQKTKLCASLRRHQARNVPRDEERTRALRIRNLLKVRKDYRQRKRLVNHCK</sequence>
<evidence type="ECO:0000313" key="3">
    <source>
        <dbReference type="Proteomes" id="UP000828390"/>
    </source>
</evidence>
<gene>
    <name evidence="2" type="ORF">DPMN_161317</name>
</gene>
<accession>A0A9D4IQZ9</accession>
<keyword evidence="3" id="KW-1185">Reference proteome</keyword>
<comment type="caution">
    <text evidence="2">The sequence shown here is derived from an EMBL/GenBank/DDBJ whole genome shotgun (WGS) entry which is preliminary data.</text>
</comment>
<dbReference type="Proteomes" id="UP000828390">
    <property type="component" value="Unassembled WGS sequence"/>
</dbReference>
<protein>
    <submittedName>
        <fullName evidence="2">Uncharacterized protein</fullName>
    </submittedName>
</protein>